<gene>
    <name evidence="2" type="ORF">TeGR_g8865</name>
</gene>
<dbReference type="EMBL" id="BRYB01000214">
    <property type="protein sequence ID" value="GMI25397.1"/>
    <property type="molecule type" value="Genomic_DNA"/>
</dbReference>
<feature type="compositionally biased region" description="Basic residues" evidence="1">
    <location>
        <begin position="229"/>
        <end position="240"/>
    </location>
</feature>
<feature type="region of interest" description="Disordered" evidence="1">
    <location>
        <begin position="184"/>
        <end position="240"/>
    </location>
</feature>
<organism evidence="2 3">
    <name type="scientific">Tetraparma gracilis</name>
    <dbReference type="NCBI Taxonomy" id="2962635"/>
    <lineage>
        <taxon>Eukaryota</taxon>
        <taxon>Sar</taxon>
        <taxon>Stramenopiles</taxon>
        <taxon>Ochrophyta</taxon>
        <taxon>Bolidophyceae</taxon>
        <taxon>Parmales</taxon>
        <taxon>Triparmaceae</taxon>
        <taxon>Tetraparma</taxon>
    </lineage>
</organism>
<evidence type="ECO:0000256" key="1">
    <source>
        <dbReference type="SAM" id="MobiDB-lite"/>
    </source>
</evidence>
<name>A0ABQ6MFH6_9STRA</name>
<accession>A0ABQ6MFH6</accession>
<keyword evidence="3" id="KW-1185">Reference proteome</keyword>
<reference evidence="2 3" key="1">
    <citation type="journal article" date="2023" name="Commun. Biol.">
        <title>Genome analysis of Parmales, the sister group of diatoms, reveals the evolutionary specialization of diatoms from phago-mixotrophs to photoautotrophs.</title>
        <authorList>
            <person name="Ban H."/>
            <person name="Sato S."/>
            <person name="Yoshikawa S."/>
            <person name="Yamada K."/>
            <person name="Nakamura Y."/>
            <person name="Ichinomiya M."/>
            <person name="Sato N."/>
            <person name="Blanc-Mathieu R."/>
            <person name="Endo H."/>
            <person name="Kuwata A."/>
            <person name="Ogata H."/>
        </authorList>
    </citation>
    <scope>NUCLEOTIDE SEQUENCE [LARGE SCALE GENOMIC DNA]</scope>
</reference>
<protein>
    <submittedName>
        <fullName evidence="2">Uncharacterized protein</fullName>
    </submittedName>
</protein>
<feature type="compositionally biased region" description="Basic and acidic residues" evidence="1">
    <location>
        <begin position="106"/>
        <end position="115"/>
    </location>
</feature>
<evidence type="ECO:0000313" key="3">
    <source>
        <dbReference type="Proteomes" id="UP001165060"/>
    </source>
</evidence>
<feature type="region of interest" description="Disordered" evidence="1">
    <location>
        <begin position="28"/>
        <end position="115"/>
    </location>
</feature>
<feature type="compositionally biased region" description="Basic and acidic residues" evidence="1">
    <location>
        <begin position="28"/>
        <end position="85"/>
    </location>
</feature>
<dbReference type="Proteomes" id="UP001165060">
    <property type="component" value="Unassembled WGS sequence"/>
</dbReference>
<proteinExistence type="predicted"/>
<evidence type="ECO:0000313" key="2">
    <source>
        <dbReference type="EMBL" id="GMI25397.1"/>
    </source>
</evidence>
<sequence>MIDSRQEERSMRRVAKLEMDDMIARNAEKARAAEEAAEEAAKEEQAMKRRAAKAEEARKKRAAQEEVARKKRAAEEWGRRARPRNDVPPSNSDARAPDHFSALAEQIREDGWRQGELESKRRRAELERKLAEMTCDSCGGVGDCLDDCSRMPVPGVDCCAYHDLKVMCSCDYCSRNWPMGDEGADAGGVHPDAAMPGPDSDHLLEIDDEASMSSSSQGKVKTEVEHPPTAKRRKKSLTNP</sequence>
<comment type="caution">
    <text evidence="2">The sequence shown here is derived from an EMBL/GenBank/DDBJ whole genome shotgun (WGS) entry which is preliminary data.</text>
</comment>